<keyword evidence="19" id="KW-1185">Reference proteome</keyword>
<dbReference type="GO" id="GO:0016579">
    <property type="term" value="P:protein deubiquitination"/>
    <property type="evidence" value="ECO:0007669"/>
    <property type="project" value="InterPro"/>
</dbReference>
<proteinExistence type="inferred from homology"/>
<evidence type="ECO:0000256" key="10">
    <source>
        <dbReference type="ARBA" id="ARBA00023187"/>
    </source>
</evidence>
<evidence type="ECO:0000256" key="7">
    <source>
        <dbReference type="ARBA" id="ARBA00022737"/>
    </source>
</evidence>
<dbReference type="GO" id="GO:0004843">
    <property type="term" value="F:cysteine-type deubiquitinase activity"/>
    <property type="evidence" value="ECO:0007669"/>
    <property type="project" value="InterPro"/>
</dbReference>
<comment type="function">
    <text evidence="12">Component of the ASTRA complex involved in chromatin remodeling.</text>
</comment>
<feature type="repeat" description="WD" evidence="13">
    <location>
        <begin position="537"/>
        <end position="569"/>
    </location>
</feature>
<organism evidence="18 19">
    <name type="scientific">Podospora australis</name>
    <dbReference type="NCBI Taxonomy" id="1536484"/>
    <lineage>
        <taxon>Eukaryota</taxon>
        <taxon>Fungi</taxon>
        <taxon>Dikarya</taxon>
        <taxon>Ascomycota</taxon>
        <taxon>Pezizomycotina</taxon>
        <taxon>Sordariomycetes</taxon>
        <taxon>Sordariomycetidae</taxon>
        <taxon>Sordariales</taxon>
        <taxon>Podosporaceae</taxon>
        <taxon>Podospora</taxon>
    </lineage>
</organism>
<feature type="repeat" description="WD" evidence="13">
    <location>
        <begin position="686"/>
        <end position="727"/>
    </location>
</feature>
<dbReference type="Gene3D" id="3.90.70.10">
    <property type="entry name" value="Cysteine proteinases"/>
    <property type="match status" value="1"/>
</dbReference>
<dbReference type="InterPro" id="IPR036322">
    <property type="entry name" value="WD40_repeat_dom_sf"/>
</dbReference>
<keyword evidence="4" id="KW-0507">mRNA processing</keyword>
<feature type="domain" description="USP" evidence="16">
    <location>
        <begin position="1120"/>
        <end position="1450"/>
    </location>
</feature>
<feature type="repeat" description="WD" evidence="13">
    <location>
        <begin position="107"/>
        <end position="148"/>
    </location>
</feature>
<gene>
    <name evidence="18" type="ORF">QBC35DRAFT_520662</name>
</gene>
<dbReference type="FunFam" id="2.130.10.10:FF:001144">
    <property type="entry name" value="WD40 repeat-like protein"/>
    <property type="match status" value="1"/>
</dbReference>
<keyword evidence="8 14" id="KW-0863">Zinc-finger</keyword>
<comment type="caution">
    <text evidence="18">The sequence shown here is derived from an EMBL/GenBank/DDBJ whole genome shotgun (WGS) entry which is preliminary data.</text>
</comment>
<dbReference type="EMBL" id="MU864358">
    <property type="protein sequence ID" value="KAK4191675.1"/>
    <property type="molecule type" value="Genomic_DNA"/>
</dbReference>
<evidence type="ECO:0000256" key="5">
    <source>
        <dbReference type="ARBA" id="ARBA00022723"/>
    </source>
</evidence>
<protein>
    <submittedName>
        <fullName evidence="18">WD40-repeat-containing domain protein</fullName>
    </submittedName>
</protein>
<dbReference type="InterPro" id="IPR013934">
    <property type="entry name" value="Utp13_C"/>
</dbReference>
<dbReference type="SUPFAM" id="SSF57850">
    <property type="entry name" value="RING/U-box"/>
    <property type="match status" value="1"/>
</dbReference>
<evidence type="ECO:0000256" key="15">
    <source>
        <dbReference type="SAM" id="MobiDB-lite"/>
    </source>
</evidence>
<keyword evidence="7" id="KW-0677">Repeat</keyword>
<dbReference type="InterPro" id="IPR001394">
    <property type="entry name" value="Peptidase_C19_UCH"/>
</dbReference>
<feature type="compositionally biased region" description="Polar residues" evidence="15">
    <location>
        <begin position="949"/>
        <end position="963"/>
    </location>
</feature>
<accession>A0AAN6X2G2</accession>
<dbReference type="Gene3D" id="3.30.40.10">
    <property type="entry name" value="Zinc/RING finger domain, C3HC4 (zinc finger)"/>
    <property type="match status" value="1"/>
</dbReference>
<dbReference type="Pfam" id="PF00400">
    <property type="entry name" value="WD40"/>
    <property type="match status" value="8"/>
</dbReference>
<dbReference type="GO" id="GO:0000472">
    <property type="term" value="P:endonucleolytic cleavage to generate mature 5'-end of SSU-rRNA from (SSU-rRNA, 5.8S rRNA, LSU-rRNA)"/>
    <property type="evidence" value="ECO:0007669"/>
    <property type="project" value="TreeGrafter"/>
</dbReference>
<dbReference type="PANTHER" id="PTHR19854:SF15">
    <property type="entry name" value="TRANSDUCIN BETA-LIKE PROTEIN 3"/>
    <property type="match status" value="1"/>
</dbReference>
<dbReference type="Gene3D" id="2.130.10.10">
    <property type="entry name" value="YVTN repeat-like/Quinoprotein amine dehydrogenase"/>
    <property type="match status" value="4"/>
</dbReference>
<dbReference type="GO" id="GO:0005681">
    <property type="term" value="C:spliceosomal complex"/>
    <property type="evidence" value="ECO:0007669"/>
    <property type="project" value="UniProtKB-KW"/>
</dbReference>
<dbReference type="InterPro" id="IPR001607">
    <property type="entry name" value="Znf_UBP"/>
</dbReference>
<keyword evidence="6" id="KW-0747">Spliceosome</keyword>
<evidence type="ECO:0000256" key="13">
    <source>
        <dbReference type="PROSITE-ProRule" id="PRU00221"/>
    </source>
</evidence>
<dbReference type="InterPro" id="IPR001680">
    <property type="entry name" value="WD40_rpt"/>
</dbReference>
<dbReference type="InterPro" id="IPR028889">
    <property type="entry name" value="USP"/>
</dbReference>
<evidence type="ECO:0000256" key="9">
    <source>
        <dbReference type="ARBA" id="ARBA00022833"/>
    </source>
</evidence>
<dbReference type="InterPro" id="IPR033809">
    <property type="entry name" value="USP39"/>
</dbReference>
<name>A0AAN6X2G2_9PEZI</name>
<dbReference type="GO" id="GO:0034511">
    <property type="term" value="F:U3 snoRNA binding"/>
    <property type="evidence" value="ECO:0007669"/>
    <property type="project" value="TreeGrafter"/>
</dbReference>
<evidence type="ECO:0000256" key="12">
    <source>
        <dbReference type="ARBA" id="ARBA00037338"/>
    </source>
</evidence>
<evidence type="ECO:0000259" key="16">
    <source>
        <dbReference type="PROSITE" id="PS50235"/>
    </source>
</evidence>
<keyword evidence="10" id="KW-0508">mRNA splicing</keyword>
<dbReference type="InterPro" id="IPR013083">
    <property type="entry name" value="Znf_RING/FYVE/PHD"/>
</dbReference>
<dbReference type="InterPro" id="IPR015943">
    <property type="entry name" value="WD40/YVTN_repeat-like_dom_sf"/>
</dbReference>
<evidence type="ECO:0000256" key="1">
    <source>
        <dbReference type="ARBA" id="ARBA00004604"/>
    </source>
</evidence>
<feature type="region of interest" description="Disordered" evidence="15">
    <location>
        <begin position="936"/>
        <end position="995"/>
    </location>
</feature>
<evidence type="ECO:0000256" key="11">
    <source>
        <dbReference type="ARBA" id="ARBA00023242"/>
    </source>
</evidence>
<dbReference type="InterPro" id="IPR038765">
    <property type="entry name" value="Papain-like_cys_pep_sf"/>
</dbReference>
<feature type="repeat" description="WD" evidence="13">
    <location>
        <begin position="230"/>
        <end position="261"/>
    </location>
</feature>
<dbReference type="CDD" id="cd00200">
    <property type="entry name" value="WD40"/>
    <property type="match status" value="1"/>
</dbReference>
<dbReference type="GO" id="GO:0000245">
    <property type="term" value="P:spliceosomal complex assembly"/>
    <property type="evidence" value="ECO:0007669"/>
    <property type="project" value="InterPro"/>
</dbReference>
<dbReference type="Pfam" id="PF02148">
    <property type="entry name" value="zf-UBP"/>
    <property type="match status" value="1"/>
</dbReference>
<dbReference type="PRINTS" id="PR00320">
    <property type="entry name" value="GPROTEINBRPT"/>
</dbReference>
<dbReference type="SUPFAM" id="SSF54001">
    <property type="entry name" value="Cysteine proteinases"/>
    <property type="match status" value="1"/>
</dbReference>
<feature type="compositionally biased region" description="Basic and acidic residues" evidence="15">
    <location>
        <begin position="966"/>
        <end position="976"/>
    </location>
</feature>
<dbReference type="CDD" id="cd02669">
    <property type="entry name" value="Peptidase_C19M"/>
    <property type="match status" value="1"/>
</dbReference>
<dbReference type="FunFam" id="3.30.40.10:FF:000068">
    <property type="entry name" value="U4/U6.U5 tri-snRNP-associated protein 2"/>
    <property type="match status" value="1"/>
</dbReference>
<feature type="domain" description="UBP-type" evidence="17">
    <location>
        <begin position="998"/>
        <end position="1095"/>
    </location>
</feature>
<dbReference type="InterPro" id="IPR020472">
    <property type="entry name" value="WD40_PAC1"/>
</dbReference>
<evidence type="ECO:0000313" key="18">
    <source>
        <dbReference type="EMBL" id="KAK4191675.1"/>
    </source>
</evidence>
<keyword evidence="11" id="KW-0539">Nucleus</keyword>
<dbReference type="SUPFAM" id="SSF50978">
    <property type="entry name" value="WD40 repeat-like"/>
    <property type="match status" value="2"/>
</dbReference>
<dbReference type="InterPro" id="IPR019775">
    <property type="entry name" value="WD40_repeat_CS"/>
</dbReference>
<dbReference type="GO" id="GO:0008270">
    <property type="term" value="F:zinc ion binding"/>
    <property type="evidence" value="ECO:0007669"/>
    <property type="project" value="UniProtKB-KW"/>
</dbReference>
<dbReference type="PANTHER" id="PTHR19854">
    <property type="entry name" value="TRANSDUCIN BETA-LIKE 3"/>
    <property type="match status" value="1"/>
</dbReference>
<evidence type="ECO:0000256" key="3">
    <source>
        <dbReference type="ARBA" id="ARBA00022574"/>
    </source>
</evidence>
<dbReference type="GO" id="GO:0000480">
    <property type="term" value="P:endonucleolytic cleavage in 5'-ETS of tricistronic rRNA transcript (SSU-rRNA, 5.8S rRNA, LSU-rRNA)"/>
    <property type="evidence" value="ECO:0007669"/>
    <property type="project" value="TreeGrafter"/>
</dbReference>
<dbReference type="PROSITE" id="PS50235">
    <property type="entry name" value="USP_3"/>
    <property type="match status" value="1"/>
</dbReference>
<dbReference type="Pfam" id="PF08625">
    <property type="entry name" value="Utp13"/>
    <property type="match status" value="1"/>
</dbReference>
<dbReference type="FunFam" id="2.130.10.10:FF:001009">
    <property type="entry name" value="Small nucleolar ribonucleoprotein complex subunit, putative"/>
    <property type="match status" value="1"/>
</dbReference>
<evidence type="ECO:0000256" key="8">
    <source>
        <dbReference type="ARBA" id="ARBA00022771"/>
    </source>
</evidence>
<feature type="repeat" description="WD" evidence="13">
    <location>
        <begin position="427"/>
        <end position="468"/>
    </location>
</feature>
<dbReference type="PROSITE" id="PS50082">
    <property type="entry name" value="WD_REPEATS_2"/>
    <property type="match status" value="6"/>
</dbReference>
<dbReference type="PROSITE" id="PS50271">
    <property type="entry name" value="ZF_UBP"/>
    <property type="match status" value="1"/>
</dbReference>
<evidence type="ECO:0000256" key="14">
    <source>
        <dbReference type="PROSITE-ProRule" id="PRU00502"/>
    </source>
</evidence>
<reference evidence="18" key="1">
    <citation type="journal article" date="2023" name="Mol. Phylogenet. Evol.">
        <title>Genome-scale phylogeny and comparative genomics of the fungal order Sordariales.</title>
        <authorList>
            <person name="Hensen N."/>
            <person name="Bonometti L."/>
            <person name="Westerberg I."/>
            <person name="Brannstrom I.O."/>
            <person name="Guillou S."/>
            <person name="Cros-Aarteil S."/>
            <person name="Calhoun S."/>
            <person name="Haridas S."/>
            <person name="Kuo A."/>
            <person name="Mondo S."/>
            <person name="Pangilinan J."/>
            <person name="Riley R."/>
            <person name="LaButti K."/>
            <person name="Andreopoulos B."/>
            <person name="Lipzen A."/>
            <person name="Chen C."/>
            <person name="Yan M."/>
            <person name="Daum C."/>
            <person name="Ng V."/>
            <person name="Clum A."/>
            <person name="Steindorff A."/>
            <person name="Ohm R.A."/>
            <person name="Martin F."/>
            <person name="Silar P."/>
            <person name="Natvig D.O."/>
            <person name="Lalanne C."/>
            <person name="Gautier V."/>
            <person name="Ament-Velasquez S.L."/>
            <person name="Kruys A."/>
            <person name="Hutchinson M.I."/>
            <person name="Powell A.J."/>
            <person name="Barry K."/>
            <person name="Miller A.N."/>
            <person name="Grigoriev I.V."/>
            <person name="Debuchy R."/>
            <person name="Gladieux P."/>
            <person name="Hiltunen Thoren M."/>
            <person name="Johannesson H."/>
        </authorList>
    </citation>
    <scope>NUCLEOTIDE SEQUENCE</scope>
    <source>
        <strain evidence="18">PSN309</strain>
    </source>
</reference>
<dbReference type="Proteomes" id="UP001302126">
    <property type="component" value="Unassembled WGS sequence"/>
</dbReference>
<evidence type="ECO:0000256" key="2">
    <source>
        <dbReference type="ARBA" id="ARBA00009085"/>
    </source>
</evidence>
<keyword evidence="9" id="KW-0862">Zinc</keyword>
<dbReference type="GO" id="GO:0032040">
    <property type="term" value="C:small-subunit processome"/>
    <property type="evidence" value="ECO:0007669"/>
    <property type="project" value="InterPro"/>
</dbReference>
<dbReference type="PROSITE" id="PS50294">
    <property type="entry name" value="WD_REPEATS_REGION"/>
    <property type="match status" value="5"/>
</dbReference>
<sequence>MAITQAAKTTFEVDNVIQPIFTGGSVALENGARILASTLGEDAVLTELTTGKRLAEIEGDGEPISTLTITPSASHLIVCSRSLTMRIYALKVSPEFDSVEATLVRTSKPHATPVVVLAVDRTSTLLATGAADGAIKIWDIVGGYVTHTVSGPSVLISALHFFEIAATAVDASSDRRPKKGSRKNQTDESEARVVDSKFRLAWGTQDGKVRIFDLGKRTTVPVYADTKRKREAHESNVQSICYSPEQHALLTGSRDKTMTLWLWRNDGWSGTPMLRHELVESVGFLNEGKWMYSAGESGLLRIWDTTTHHEITAEQDAKAEGESIISTAYLPHKSLILCAQSDFTLALYRVPSPEMVASSPELLMEPFRRISGTHDEIYDLAYLLPDQSMMALATNSEDIRIISVANPETKTKEADGSSYFGYDVALLKGHEDIVMSLDVDWSGHWVASGAKDNTARLWRVDPANDSYTCYAVFTGHLESVGAVALPKVVPPEDSEAFKNPLDHPPTFLISGSQDRFVQKRIIPRISEQGKEASSLRRLAHEKDINALDISPSGRLFASASQDKTVKIWDTDRLEVQGILKGHKRGVWAVKFAPLHTPAIQGETGGAVSGKGVIVTGSGDKTIKLWNLSDYTCLRTFEGHSHNVLKVAWLHIPTEENAKKRIHFASAGADSLVKIWDANLGETECTLDNHEDRLWTLAVHPQTNTLVSAGSDSKITFWKDTTSETQAAATEAATKLVEQEQELENYIHIGAYRDAIVLALQLNHPGRLLSLFTNVVTTNAPEEGSLCGLRAVDQVLASLSDEQIFLLLLRLRDWNTNARTAPVAQRILWTLVRSYPAGKFSNLSVKGARGQKSLKEVLNALKVYTERHYKRMEELVDESYLVEYTLQEMDSLAPPIGELSLGEGEEDRNSCVLDQAMSKRHASEALEELMGIGSPASKKSRFDDYDKSLTPVSANGNGDAQSINGAVRDEEREGHDDGFEDDEPDEKAPIRQSAPTEGYDDLYLDTIDRNVLDFDFEKLCSISLSNINVYACLVCGKYFQGRGPKSHAYFHALDEDHHVFINMSTQKVYVLPEGYEVMSKSLDDIKYVSDPRYTRQEVLEFDRKPRTSRTLLGKEYTPGFVGMNNIKENDYLNVIVQALSHISPLRNYFLLEDLNKNPELVKRTSILFRKIWNPRAFKAHVSPHELLQEIALRSNKRFTLTVQSDPVEFLSWYLNNLHLGLGGSKTKPHSSPIQHIFQGKLKVESQAITAKADALDRLRFEEAAEVKVDVTRFLLLTLDLPPAPLFQDELEENIIPQVPLTNILSKYNGVTAQELNAQRKRYRLMHPLPPFLVFHVKRFSKNKFVSERNPTIVTFDARNLDVSPYVEPDPAYHPPGEPIWYDLVANVVHEAVRQKEDVADSAVGEERKTWKVQLRDKATDEWVVAQDLFVDKIRSELLYLGETYLQVWERRREPPKGKGRA</sequence>
<keyword evidence="5" id="KW-0479">Metal-binding</keyword>
<evidence type="ECO:0000256" key="4">
    <source>
        <dbReference type="ARBA" id="ARBA00022664"/>
    </source>
</evidence>
<feature type="repeat" description="WD" evidence="13">
    <location>
        <begin position="613"/>
        <end position="635"/>
    </location>
</feature>
<keyword evidence="3 13" id="KW-0853">WD repeat</keyword>
<dbReference type="PROSITE" id="PS00678">
    <property type="entry name" value="WD_REPEATS_1"/>
    <property type="match status" value="1"/>
</dbReference>
<comment type="similarity">
    <text evidence="2">Belongs to the peptidase C19 family.</text>
</comment>
<dbReference type="SMART" id="SM00320">
    <property type="entry name" value="WD40"/>
    <property type="match status" value="13"/>
</dbReference>
<evidence type="ECO:0000256" key="6">
    <source>
        <dbReference type="ARBA" id="ARBA00022728"/>
    </source>
</evidence>
<evidence type="ECO:0000259" key="17">
    <source>
        <dbReference type="PROSITE" id="PS50271"/>
    </source>
</evidence>
<evidence type="ECO:0000313" key="19">
    <source>
        <dbReference type="Proteomes" id="UP001302126"/>
    </source>
</evidence>
<dbReference type="SMART" id="SM00290">
    <property type="entry name" value="ZnF_UBP"/>
    <property type="match status" value="1"/>
</dbReference>
<dbReference type="GO" id="GO:0030686">
    <property type="term" value="C:90S preribosome"/>
    <property type="evidence" value="ECO:0007669"/>
    <property type="project" value="TreeGrafter"/>
</dbReference>
<comment type="subcellular location">
    <subcellularLocation>
        <location evidence="1">Nucleus</location>
        <location evidence="1">Nucleolus</location>
    </subcellularLocation>
</comment>
<dbReference type="Pfam" id="PF00443">
    <property type="entry name" value="UCH"/>
    <property type="match status" value="1"/>
</dbReference>
<reference evidence="18" key="2">
    <citation type="submission" date="2023-05" db="EMBL/GenBank/DDBJ databases">
        <authorList>
            <consortium name="Lawrence Berkeley National Laboratory"/>
            <person name="Steindorff A."/>
            <person name="Hensen N."/>
            <person name="Bonometti L."/>
            <person name="Westerberg I."/>
            <person name="Brannstrom I.O."/>
            <person name="Guillou S."/>
            <person name="Cros-Aarteil S."/>
            <person name="Calhoun S."/>
            <person name="Haridas S."/>
            <person name="Kuo A."/>
            <person name="Mondo S."/>
            <person name="Pangilinan J."/>
            <person name="Riley R."/>
            <person name="Labutti K."/>
            <person name="Andreopoulos B."/>
            <person name="Lipzen A."/>
            <person name="Chen C."/>
            <person name="Yanf M."/>
            <person name="Daum C."/>
            <person name="Ng V."/>
            <person name="Clum A."/>
            <person name="Ohm R."/>
            <person name="Martin F."/>
            <person name="Silar P."/>
            <person name="Natvig D."/>
            <person name="Lalanne C."/>
            <person name="Gautier V."/>
            <person name="Ament-Velasquez S.L."/>
            <person name="Kruys A."/>
            <person name="Hutchinson M.I."/>
            <person name="Powell A.J."/>
            <person name="Barry K."/>
            <person name="Miller A.N."/>
            <person name="Grigoriev I.V."/>
            <person name="Debuchy R."/>
            <person name="Gladieux P."/>
            <person name="Thoren M.H."/>
            <person name="Johannesson H."/>
        </authorList>
    </citation>
    <scope>NUCLEOTIDE SEQUENCE</scope>
    <source>
        <strain evidence="18">PSN309</strain>
    </source>
</reference>